<evidence type="ECO:0000313" key="6">
    <source>
        <dbReference type="Proteomes" id="UP000618733"/>
    </source>
</evidence>
<keyword evidence="2" id="KW-0472">Membrane</keyword>
<feature type="domain" description="DUF7507" evidence="4">
    <location>
        <begin position="490"/>
        <end position="585"/>
    </location>
</feature>
<proteinExistence type="predicted"/>
<dbReference type="PANTHER" id="PTHR34819">
    <property type="entry name" value="LARGE CYSTEINE-RICH PERIPLASMIC PROTEIN OMCB"/>
    <property type="match status" value="1"/>
</dbReference>
<feature type="transmembrane region" description="Helical" evidence="2">
    <location>
        <begin position="863"/>
        <end position="882"/>
    </location>
</feature>
<feature type="compositionally biased region" description="Pro residues" evidence="1">
    <location>
        <begin position="836"/>
        <end position="850"/>
    </location>
</feature>
<dbReference type="InterPro" id="IPR055354">
    <property type="entry name" value="DUF7507"/>
</dbReference>
<evidence type="ECO:0000313" key="5">
    <source>
        <dbReference type="EMBL" id="MBK0421584.1"/>
    </source>
</evidence>
<keyword evidence="6" id="KW-1185">Reference proteome</keyword>
<evidence type="ECO:0000259" key="4">
    <source>
        <dbReference type="Pfam" id="PF24346"/>
    </source>
</evidence>
<dbReference type="AlphaFoldDB" id="A0A934QE28"/>
<feature type="signal peptide" evidence="3">
    <location>
        <begin position="1"/>
        <end position="33"/>
    </location>
</feature>
<name>A0A934QE28_9MICO</name>
<dbReference type="Proteomes" id="UP000618733">
    <property type="component" value="Unassembled WGS sequence"/>
</dbReference>
<evidence type="ECO:0000256" key="2">
    <source>
        <dbReference type="SAM" id="Phobius"/>
    </source>
</evidence>
<reference evidence="5" key="1">
    <citation type="submission" date="2020-12" db="EMBL/GenBank/DDBJ databases">
        <title>Leucobacter sp. CAS2, isolated from Chromium sludge.</title>
        <authorList>
            <person name="Xu Z."/>
        </authorList>
    </citation>
    <scope>NUCLEOTIDE SEQUENCE</scope>
    <source>
        <strain evidence="5">CSA2</strain>
    </source>
</reference>
<keyword evidence="2" id="KW-0812">Transmembrane</keyword>
<keyword evidence="3" id="KW-0732">Signal</keyword>
<evidence type="ECO:0000256" key="3">
    <source>
        <dbReference type="SAM" id="SignalP"/>
    </source>
</evidence>
<keyword evidence="2" id="KW-1133">Transmembrane helix</keyword>
<dbReference type="EMBL" id="JAEHOI010000005">
    <property type="protein sequence ID" value="MBK0421584.1"/>
    <property type="molecule type" value="Genomic_DNA"/>
</dbReference>
<gene>
    <name evidence="5" type="ORF">JD292_05810</name>
</gene>
<organism evidence="5 6">
    <name type="scientific">Leucobacter edaphi</name>
    <dbReference type="NCBI Taxonomy" id="2796472"/>
    <lineage>
        <taxon>Bacteria</taxon>
        <taxon>Bacillati</taxon>
        <taxon>Actinomycetota</taxon>
        <taxon>Actinomycetes</taxon>
        <taxon>Micrococcales</taxon>
        <taxon>Microbacteriaceae</taxon>
        <taxon>Leucobacter</taxon>
    </lineage>
</organism>
<protein>
    <submittedName>
        <fullName evidence="5">DUF11 domain-containing protein</fullName>
    </submittedName>
</protein>
<comment type="caution">
    <text evidence="5">The sequence shown here is derived from an EMBL/GenBank/DDBJ whole genome shotgun (WGS) entry which is preliminary data.</text>
</comment>
<dbReference type="InterPro" id="IPR051172">
    <property type="entry name" value="Chlamydia_OmcB"/>
</dbReference>
<evidence type="ECO:0000256" key="1">
    <source>
        <dbReference type="SAM" id="MobiDB-lite"/>
    </source>
</evidence>
<feature type="chain" id="PRO_5037335237" evidence="3">
    <location>
        <begin position="34"/>
        <end position="889"/>
    </location>
</feature>
<feature type="region of interest" description="Disordered" evidence="1">
    <location>
        <begin position="830"/>
        <end position="858"/>
    </location>
</feature>
<sequence>MKLTKRFSARAGAILAAAALMIGAVAVADPALAETNPYPQPDLPRHLTNGTGVFETQTLYVYMKAGETLTGDAGALTGKENPADTYTIGLGKARMVVTSPSGAVIAQKNGLGMFDAGTASDVGPLVVEAPADGIYQVTVGPEAPRYGSSSRPWVLNVTSGGVRQPGRVFTTSYQIMQPTTNFNQNLAFWAVSEQGYRYKIDLPKYNGWNSVIAANAFGNVDRASCQPTYASDLRNQAVASADAAKCGGSYLLFFEDPSPDLPASAAIAPATALSGGAATHWLNPAIAAPTVRDLQFTPSGAQPRSGTLSYSVGSHNGSYTIHIDADGDGSYDGPLDRHVPANTATGAGSYAFDGLDANGAPISATTSVGFKLTVNQAAEIHLVLVDVETMAGGVKMTRLNGDGIADDRTYWNDSMFAAYANCGPRPASINSLPDGVPIGDAATRGWSSTNGTCNNSDSAQTGSWGNNKSLDTWTYAKSDVSAETRYGGTAAFTLAKSADAQTVQVGDEIGYSFTVKNTGTAGLSNVVISDPLLGITDFVCAQDLAVGAETTCDAPVKHKATDADGAAGKVHNIATANATPGPGASAPEEQTATADVAVTVPVVLTPGFTLAKTADATTVEVGESISYSFTVKNTGETPLTNVTIDDPLLGVSDFVCAKDLAIGAEATCDAPSTYTATDADGVSGTVHNEATATATSPGTDAPPKQTATADVKVTVPAVLTPGISLTKAASATSVEVGEKISYSFTVKNTGETPLTNVTIDDPLLGVTDFVCAKDLAVGAEATCDAPSTYTTTKADYRAGSVTNHATASGTAPGGKVTAKASALVRVTEAGVVVPHPGTPTPDPKPKPTPKPGDDLPVTGGADVAGLALGAVALIAAGSLLLARRRGSRA</sequence>
<dbReference type="Gene3D" id="2.60.40.740">
    <property type="match status" value="2"/>
</dbReference>
<dbReference type="InterPro" id="IPR047589">
    <property type="entry name" value="DUF11_rpt"/>
</dbReference>
<feature type="domain" description="DUF7507" evidence="4">
    <location>
        <begin position="720"/>
        <end position="817"/>
    </location>
</feature>
<dbReference type="Pfam" id="PF24346">
    <property type="entry name" value="DUF7507"/>
    <property type="match status" value="3"/>
</dbReference>
<dbReference type="NCBIfam" id="TIGR01451">
    <property type="entry name" value="B_ant_repeat"/>
    <property type="match status" value="3"/>
</dbReference>
<feature type="domain" description="DUF7507" evidence="4">
    <location>
        <begin position="606"/>
        <end position="701"/>
    </location>
</feature>
<dbReference type="RefSeq" id="WP_200131798.1">
    <property type="nucleotide sequence ID" value="NZ_JAEHOI010000005.1"/>
</dbReference>
<accession>A0A934QE28</accession>